<keyword evidence="3" id="KW-1185">Reference proteome</keyword>
<reference evidence="2 3" key="1">
    <citation type="submission" date="2022-12" db="EMBL/GenBank/DDBJ databases">
        <title>Chromosome-level genome of Tegillarca granosa.</title>
        <authorList>
            <person name="Kim J."/>
        </authorList>
    </citation>
    <scope>NUCLEOTIDE SEQUENCE [LARGE SCALE GENOMIC DNA]</scope>
    <source>
        <strain evidence="2">Teg-2019</strain>
        <tissue evidence="2">Adductor muscle</tissue>
    </source>
</reference>
<sequence>MEFHNKYCSILIINVTKCHIQPISEVLPELYREAIQPEELLDYLHMLEKKHSENVEEFILKYPVLVLVDGSLKLRGILIGLVAPDLFEGGGNGGLSLSGASCVPALKLLFNDVVVGLRLELLRGDGGVCLTLLSGISFRLLSVSVPSLSYLTLKDFFLQDNMSVIFILAGLLLTLPGHQTLYEDGSELTAEQKQVLDEIIRQAKLADYYARNKDQKFNKLENNDNSRNLGKENSENVDETNFAAAQEQEVNFQAQTTTTAKSPAENKTTQSHAPPLPPQPQL</sequence>
<feature type="compositionally biased region" description="Basic and acidic residues" evidence="1">
    <location>
        <begin position="219"/>
        <end position="234"/>
    </location>
</feature>
<comment type="caution">
    <text evidence="2">The sequence shown here is derived from an EMBL/GenBank/DDBJ whole genome shotgun (WGS) entry which is preliminary data.</text>
</comment>
<dbReference type="EMBL" id="JARBDR010000135">
    <property type="protein sequence ID" value="KAJ8321187.1"/>
    <property type="molecule type" value="Genomic_DNA"/>
</dbReference>
<evidence type="ECO:0000313" key="3">
    <source>
        <dbReference type="Proteomes" id="UP001217089"/>
    </source>
</evidence>
<name>A0ABQ9FVB3_TEGGR</name>
<feature type="compositionally biased region" description="Polar residues" evidence="1">
    <location>
        <begin position="248"/>
        <end position="272"/>
    </location>
</feature>
<evidence type="ECO:0000256" key="1">
    <source>
        <dbReference type="SAM" id="MobiDB-lite"/>
    </source>
</evidence>
<gene>
    <name evidence="2" type="ORF">KUTeg_001312</name>
</gene>
<organism evidence="2 3">
    <name type="scientific">Tegillarca granosa</name>
    <name type="common">Malaysian cockle</name>
    <name type="synonym">Anadara granosa</name>
    <dbReference type="NCBI Taxonomy" id="220873"/>
    <lineage>
        <taxon>Eukaryota</taxon>
        <taxon>Metazoa</taxon>
        <taxon>Spiralia</taxon>
        <taxon>Lophotrochozoa</taxon>
        <taxon>Mollusca</taxon>
        <taxon>Bivalvia</taxon>
        <taxon>Autobranchia</taxon>
        <taxon>Pteriomorphia</taxon>
        <taxon>Arcoida</taxon>
        <taxon>Arcoidea</taxon>
        <taxon>Arcidae</taxon>
        <taxon>Tegillarca</taxon>
    </lineage>
</organism>
<accession>A0ABQ9FVB3</accession>
<proteinExistence type="predicted"/>
<dbReference type="Proteomes" id="UP001217089">
    <property type="component" value="Unassembled WGS sequence"/>
</dbReference>
<evidence type="ECO:0000313" key="2">
    <source>
        <dbReference type="EMBL" id="KAJ8321187.1"/>
    </source>
</evidence>
<feature type="region of interest" description="Disordered" evidence="1">
    <location>
        <begin position="219"/>
        <end position="282"/>
    </location>
</feature>
<protein>
    <submittedName>
        <fullName evidence="2">Uncharacterized protein</fullName>
    </submittedName>
</protein>